<keyword evidence="3 11" id="KW-0812">Transmembrane</keyword>
<dbReference type="InterPro" id="IPR050206">
    <property type="entry name" value="FtsK/SpoIIIE/SftA"/>
</dbReference>
<accession>A0A3A9ZBC9</accession>
<dbReference type="InterPro" id="IPR023837">
    <property type="entry name" value="EccCb-like_Actinobacteria"/>
</dbReference>
<dbReference type="PANTHER" id="PTHR22683:SF1">
    <property type="entry name" value="TYPE VII SECRETION SYSTEM PROTEIN ESSC"/>
    <property type="match status" value="1"/>
</dbReference>
<comment type="subcellular location">
    <subcellularLocation>
        <location evidence="1">Cell membrane</location>
        <topology evidence="1">Multi-pass membrane protein</topology>
    </subcellularLocation>
</comment>
<dbReference type="SUPFAM" id="SSF52540">
    <property type="entry name" value="P-loop containing nucleoside triphosphate hydrolases"/>
    <property type="match status" value="3"/>
</dbReference>
<dbReference type="InterPro" id="IPR003593">
    <property type="entry name" value="AAA+_ATPase"/>
</dbReference>
<evidence type="ECO:0000256" key="7">
    <source>
        <dbReference type="ARBA" id="ARBA00022989"/>
    </source>
</evidence>
<dbReference type="Pfam" id="PF01580">
    <property type="entry name" value="FtsK_SpoIIIE"/>
    <property type="match status" value="2"/>
</dbReference>
<evidence type="ECO:0000313" key="14">
    <source>
        <dbReference type="Proteomes" id="UP000272474"/>
    </source>
</evidence>
<dbReference type="Gene3D" id="3.40.50.300">
    <property type="entry name" value="P-loop containing nucleotide triphosphate hydrolases"/>
    <property type="match status" value="4"/>
</dbReference>
<keyword evidence="6 9" id="KW-0067">ATP-binding</keyword>
<evidence type="ECO:0000256" key="9">
    <source>
        <dbReference type="PROSITE-ProRule" id="PRU00289"/>
    </source>
</evidence>
<evidence type="ECO:0000259" key="12">
    <source>
        <dbReference type="PROSITE" id="PS50901"/>
    </source>
</evidence>
<evidence type="ECO:0000256" key="6">
    <source>
        <dbReference type="ARBA" id="ARBA00022840"/>
    </source>
</evidence>
<evidence type="ECO:0000256" key="11">
    <source>
        <dbReference type="SAM" id="Phobius"/>
    </source>
</evidence>
<feature type="compositionally biased region" description="Gly residues" evidence="10">
    <location>
        <begin position="1120"/>
        <end position="1140"/>
    </location>
</feature>
<name>A0A3A9ZBC9_9ACTN</name>
<dbReference type="PROSITE" id="PS50901">
    <property type="entry name" value="FTSK"/>
    <property type="match status" value="3"/>
</dbReference>
<evidence type="ECO:0000256" key="10">
    <source>
        <dbReference type="SAM" id="MobiDB-lite"/>
    </source>
</evidence>
<evidence type="ECO:0000256" key="2">
    <source>
        <dbReference type="ARBA" id="ARBA00022475"/>
    </source>
</evidence>
<feature type="domain" description="FtsK" evidence="12">
    <location>
        <begin position="817"/>
        <end position="1024"/>
    </location>
</feature>
<dbReference type="InterPro" id="IPR023836">
    <property type="entry name" value="EccCa-like_Actinobacteria"/>
</dbReference>
<feature type="domain" description="FtsK" evidence="12">
    <location>
        <begin position="1161"/>
        <end position="1345"/>
    </location>
</feature>
<dbReference type="GO" id="GO:0003677">
    <property type="term" value="F:DNA binding"/>
    <property type="evidence" value="ECO:0007669"/>
    <property type="project" value="InterPro"/>
</dbReference>
<dbReference type="GO" id="GO:0005524">
    <property type="term" value="F:ATP binding"/>
    <property type="evidence" value="ECO:0007669"/>
    <property type="project" value="UniProtKB-UniRule"/>
</dbReference>
<dbReference type="NCBIfam" id="TIGR03925">
    <property type="entry name" value="T7SS_EccC_b"/>
    <property type="match status" value="1"/>
</dbReference>
<keyword evidence="14" id="KW-1185">Reference proteome</keyword>
<feature type="binding site" evidence="9">
    <location>
        <begin position="835"/>
        <end position="842"/>
    </location>
    <ligand>
        <name>ATP</name>
        <dbReference type="ChEBI" id="CHEBI:30616"/>
    </ligand>
</feature>
<dbReference type="OrthoDB" id="9807790at2"/>
<dbReference type="NCBIfam" id="TIGR03924">
    <property type="entry name" value="T7SS_EccC_a"/>
    <property type="match status" value="1"/>
</dbReference>
<feature type="domain" description="FtsK" evidence="12">
    <location>
        <begin position="455"/>
        <end position="655"/>
    </location>
</feature>
<keyword evidence="2" id="KW-1003">Cell membrane</keyword>
<evidence type="ECO:0000313" key="13">
    <source>
        <dbReference type="EMBL" id="RKN45610.1"/>
    </source>
</evidence>
<evidence type="ECO:0000256" key="3">
    <source>
        <dbReference type="ARBA" id="ARBA00022692"/>
    </source>
</evidence>
<gene>
    <name evidence="13" type="primary">eccCa</name>
    <name evidence="13" type="ORF">D7294_03815</name>
</gene>
<keyword evidence="7 11" id="KW-1133">Transmembrane helix</keyword>
<feature type="binding site" evidence="9">
    <location>
        <begin position="478"/>
        <end position="485"/>
    </location>
    <ligand>
        <name>ATP</name>
        <dbReference type="ChEBI" id="CHEBI:30616"/>
    </ligand>
</feature>
<dbReference type="InterPro" id="IPR002543">
    <property type="entry name" value="FtsK_dom"/>
</dbReference>
<keyword evidence="4" id="KW-0677">Repeat</keyword>
<organism evidence="13 14">
    <name type="scientific">Streptomyces hoynatensis</name>
    <dbReference type="NCBI Taxonomy" id="1141874"/>
    <lineage>
        <taxon>Bacteria</taxon>
        <taxon>Bacillati</taxon>
        <taxon>Actinomycetota</taxon>
        <taxon>Actinomycetes</taxon>
        <taxon>Kitasatosporales</taxon>
        <taxon>Streptomycetaceae</taxon>
        <taxon>Streptomyces</taxon>
    </lineage>
</organism>
<feature type="region of interest" description="Disordered" evidence="10">
    <location>
        <begin position="1112"/>
        <end position="1149"/>
    </location>
</feature>
<comment type="caution">
    <text evidence="13">The sequence shown here is derived from an EMBL/GenBank/DDBJ whole genome shotgun (WGS) entry which is preliminary data.</text>
</comment>
<evidence type="ECO:0000256" key="1">
    <source>
        <dbReference type="ARBA" id="ARBA00004651"/>
    </source>
</evidence>
<dbReference type="RefSeq" id="WP_120675487.1">
    <property type="nucleotide sequence ID" value="NZ_RBAL01000002.1"/>
</dbReference>
<dbReference type="EMBL" id="RBAL01000002">
    <property type="protein sequence ID" value="RKN45610.1"/>
    <property type="molecule type" value="Genomic_DNA"/>
</dbReference>
<keyword evidence="5 9" id="KW-0547">Nucleotide-binding</keyword>
<feature type="region of interest" description="Disordered" evidence="10">
    <location>
        <begin position="1377"/>
        <end position="1398"/>
    </location>
</feature>
<dbReference type="PANTHER" id="PTHR22683">
    <property type="entry name" value="SPORULATION PROTEIN RELATED"/>
    <property type="match status" value="1"/>
</dbReference>
<feature type="transmembrane region" description="Helical" evidence="11">
    <location>
        <begin position="65"/>
        <end position="86"/>
    </location>
</feature>
<proteinExistence type="predicted"/>
<keyword evidence="8 11" id="KW-0472">Membrane</keyword>
<dbReference type="SMART" id="SM00382">
    <property type="entry name" value="AAA"/>
    <property type="match status" value="3"/>
</dbReference>
<sequence length="1398" mass="149445">MSSPPTVFRRPPRAARPAVPDQELVLKAPPELPRPEDGNLWMTALPALSGLGSVLYMLTMGRGPLGYVVGGMFLVSCLAMMAGSIVRQRGSAKSAARADRREYLRYLERVRAEVRRTAQAQREALRWDFPAPGTLWTVAASRRLWERRSGDEDFGTVRFGTGPRYLATRLVPGDSAPVEDLDPLCSVALKRFIDTHAVVPGLPVQVALRRFAAVRLTGEREAARALLRAVLAQAVTFHSPRDLRVAACVPEAPGRDWEWLKWLPHARHPEEFDHAGPVRMLFPGLAMLEEWLGAELARRARFQRDAEPEPDVPHLLIVLDGGLVTGTETLLDAAGLHGVTVLDLDGHAAALAEARGVSLQVTQGRLAVLAGELREELGEADALSVPEAEALAAALAPHRVDTAGAAGSEDRTTAVNTLPALLGLRDVGSLDLAALWRPRPLRDRLAVPIGVAADGGLLELDIKESAQNGMGPHGLLVGATGSGKSELLRTLVAGMAVTHPPDQLNFVLVDFKGGATFAGMAALPHVAAVITNLEDDLSLVDRMQEALSGEINRRQEVLRDAGNLVSVRDYERARQRGADLPPLPSLFIVVDEFSELLAQKPDFAELFVQIGRLGRSLGLHLLLASQRLDEGRLRGLEAHLSYRIGLRTFSEAESRSAIGLPDAHHLPSVPGHGYLRTDTRTLKRFRAAYVSGPYRSGEAGGGRLPGGGLDVRPFPAGYLPVPAEQRAPEPEPEPKADEFGEAEDLGSTVLGVMVEQMTDLGPRAHQVWLPPLENPAPLDALLGKPAERPGRGFGCSPRRPPLTAVVGIVDRPFHQRRDPLELDLAGAGGHVAVVGAPRSGKSTAVRALIASLALRHTPAEVQFYCLDFSGTLFPFARLPHVGGVAGRLDPELVNRTVAEVLEVMESREALFRELGVESMADYRAAGAAAQARGEGAGAPGEGPHRAVGRGRPQGDVFLVVDGWAVLRQSYPDLEQLLMALAGRMLTYGIHLVVTGNRWLDMRMGLRDLIGTKVELKLGDSLDSEMDRKAQRAIPAGRPGRGITEETLHFLTAVPRVDGVHSDSNLAAAVADLTERIDAAWQGPRAPAVRLLPLSYPLSEALAALREAAAGQGGTEQAAAGQGGSGQAGTGQGGTGQGGSPRAGRRGAAPGGVVVGVEANRLEPVLLTPGEDAGLVVIGDTESGKTSLLRAVGRQLVETRSPEEARLVVLDHRMTLLREFDGPHLLGYSTTHERSVEVVGGVAAGLRKRLPGTDVTPEQLRDRSWWHGPEIYLLVDDYDLLTTSQGNPLRPLLEFLPQARAIGLHLFLTRQAGGAARAVAEPVLGRLKELNVPAVVLSVPDEEMPIWGVRPARRAKGRGVLMHRRLGTVPLQLVRADSPLAAEAAPPSPPAAPSPGNDA</sequence>
<reference evidence="13 14" key="1">
    <citation type="journal article" date="2014" name="Int. J. Syst. Evol. Microbiol.">
        <title>Streptomyces hoynatensis sp. nov., isolated from deep marine sediment.</title>
        <authorList>
            <person name="Veyisoglu A."/>
            <person name="Sahin N."/>
        </authorList>
    </citation>
    <scope>NUCLEOTIDE SEQUENCE [LARGE SCALE GENOMIC DNA]</scope>
    <source>
        <strain evidence="13 14">KCTC 29097</strain>
    </source>
</reference>
<dbReference type="Proteomes" id="UP000272474">
    <property type="component" value="Unassembled WGS sequence"/>
</dbReference>
<feature type="region of interest" description="Disordered" evidence="10">
    <location>
        <begin position="1"/>
        <end position="20"/>
    </location>
</feature>
<dbReference type="InterPro" id="IPR027417">
    <property type="entry name" value="P-loop_NTPase"/>
</dbReference>
<evidence type="ECO:0000256" key="8">
    <source>
        <dbReference type="ARBA" id="ARBA00023136"/>
    </source>
</evidence>
<dbReference type="GO" id="GO:0005886">
    <property type="term" value="C:plasma membrane"/>
    <property type="evidence" value="ECO:0007669"/>
    <property type="project" value="UniProtKB-SubCell"/>
</dbReference>
<feature type="binding site" evidence="9">
    <location>
        <begin position="1178"/>
        <end position="1185"/>
    </location>
    <ligand>
        <name>ATP</name>
        <dbReference type="ChEBI" id="CHEBI:30616"/>
    </ligand>
</feature>
<protein>
    <submittedName>
        <fullName evidence="13">Type VII secretion protein EccCa</fullName>
    </submittedName>
</protein>
<evidence type="ECO:0000256" key="5">
    <source>
        <dbReference type="ARBA" id="ARBA00022741"/>
    </source>
</evidence>
<evidence type="ECO:0000256" key="4">
    <source>
        <dbReference type="ARBA" id="ARBA00022737"/>
    </source>
</evidence>